<accession>A0A6J4SFH1</accession>
<reference evidence="2" key="1">
    <citation type="submission" date="2020-02" db="EMBL/GenBank/DDBJ databases">
        <authorList>
            <person name="Meier V. D."/>
        </authorList>
    </citation>
    <scope>NUCLEOTIDE SEQUENCE</scope>
    <source>
        <strain evidence="2">AVDCRST_MAG85</strain>
    </source>
</reference>
<dbReference type="SUPFAM" id="SSF69304">
    <property type="entry name" value="Tricorn protease N-terminal domain"/>
    <property type="match status" value="1"/>
</dbReference>
<name>A0A6J4SFH1_9ACTN</name>
<sequence>MRRVLLVVLVLSLLAGRADASPFPAASVAAGPVWAGERVVWVERHGREHAVLVGDPATGARRVVDRWRSRIARSSVTLAASAETLAVVRVEGSCPPFYCRESLYSTLVDQLRVGPVDGPLTLAPPCEFGSSVVVTGRAYALHCPGDGAEYGRIVIREEGTERTAQLGDGMFAMAGRMLAAPVGSPAPGQRTGVRVIDRLSGEEVRRVAGSPWLFLAVDADGSVAYTEQVGVRPDGTSIEHVVSAPAGEDPRPVSLPPGALRLAGGRVASVGDYELDRKRRFAVADARSGATLASTERWSASAFDFDGRRLVWGEAPCGRTTIQVWQLGSPQPPALPRDCGRPRVHPFERWPPGRGRLRLSLSCPKRPAGGCGGTAAVFVSGVPHGQARRADPVGRGEFDIAAGARGYADLDVGNFYRAPGHGFTRRHLRVEITAYGSRDTHVQRVPLTRRANAR</sequence>
<protein>
    <submittedName>
        <fullName evidence="2">Uncharacterized protein</fullName>
    </submittedName>
</protein>
<dbReference type="AlphaFoldDB" id="A0A6J4SFH1"/>
<evidence type="ECO:0000313" key="2">
    <source>
        <dbReference type="EMBL" id="CAA9497609.1"/>
    </source>
</evidence>
<keyword evidence="1" id="KW-0732">Signal</keyword>
<gene>
    <name evidence="2" type="ORF">AVDCRST_MAG85-1565</name>
</gene>
<evidence type="ECO:0000256" key="1">
    <source>
        <dbReference type="SAM" id="SignalP"/>
    </source>
</evidence>
<proteinExistence type="predicted"/>
<dbReference type="EMBL" id="CADCVT010000173">
    <property type="protein sequence ID" value="CAA9497609.1"/>
    <property type="molecule type" value="Genomic_DNA"/>
</dbReference>
<organism evidence="2">
    <name type="scientific">uncultured Solirubrobacteraceae bacterium</name>
    <dbReference type="NCBI Taxonomy" id="1162706"/>
    <lineage>
        <taxon>Bacteria</taxon>
        <taxon>Bacillati</taxon>
        <taxon>Actinomycetota</taxon>
        <taxon>Thermoleophilia</taxon>
        <taxon>Solirubrobacterales</taxon>
        <taxon>Solirubrobacteraceae</taxon>
        <taxon>environmental samples</taxon>
    </lineage>
</organism>
<feature type="signal peptide" evidence="1">
    <location>
        <begin position="1"/>
        <end position="20"/>
    </location>
</feature>
<feature type="chain" id="PRO_5026682048" evidence="1">
    <location>
        <begin position="21"/>
        <end position="454"/>
    </location>
</feature>